<dbReference type="InterPro" id="IPR003594">
    <property type="entry name" value="HATPase_dom"/>
</dbReference>
<feature type="compositionally biased region" description="Basic and acidic residues" evidence="6">
    <location>
        <begin position="895"/>
        <end position="904"/>
    </location>
</feature>
<feature type="transmembrane region" description="Helical" evidence="7">
    <location>
        <begin position="333"/>
        <end position="352"/>
    </location>
</feature>
<feature type="domain" description="Nitrate/nitrite sensing protein" evidence="9">
    <location>
        <begin position="86"/>
        <end position="319"/>
    </location>
</feature>
<dbReference type="GO" id="GO:0000160">
    <property type="term" value="P:phosphorelay signal transduction system"/>
    <property type="evidence" value="ECO:0007669"/>
    <property type="project" value="TreeGrafter"/>
</dbReference>
<dbReference type="Gene3D" id="3.30.565.10">
    <property type="entry name" value="Histidine kinase-like ATPase, C-terminal domain"/>
    <property type="match status" value="1"/>
</dbReference>
<dbReference type="Pfam" id="PF02518">
    <property type="entry name" value="HATPase_c"/>
    <property type="match status" value="1"/>
</dbReference>
<dbReference type="GO" id="GO:0005886">
    <property type="term" value="C:plasma membrane"/>
    <property type="evidence" value="ECO:0007669"/>
    <property type="project" value="TreeGrafter"/>
</dbReference>
<dbReference type="PANTHER" id="PTHR45436">
    <property type="entry name" value="SENSOR HISTIDINE KINASE YKOH"/>
    <property type="match status" value="1"/>
</dbReference>
<keyword evidence="7" id="KW-1133">Transmembrane helix</keyword>
<dbReference type="PANTHER" id="PTHR45436:SF5">
    <property type="entry name" value="SENSOR HISTIDINE KINASE TRCS"/>
    <property type="match status" value="1"/>
</dbReference>
<dbReference type="GO" id="GO:0004673">
    <property type="term" value="F:protein histidine kinase activity"/>
    <property type="evidence" value="ECO:0007669"/>
    <property type="project" value="UniProtKB-EC"/>
</dbReference>
<name>A0A318JVC5_9NOCA</name>
<feature type="domain" description="Histidine kinase/HSP90-like ATPase" evidence="8">
    <location>
        <begin position="542"/>
        <end position="648"/>
    </location>
</feature>
<dbReference type="EMBL" id="QJKF01000019">
    <property type="protein sequence ID" value="PXX56592.1"/>
    <property type="molecule type" value="Genomic_DNA"/>
</dbReference>
<dbReference type="InterPro" id="IPR050428">
    <property type="entry name" value="TCS_sensor_his_kinase"/>
</dbReference>
<dbReference type="AlphaFoldDB" id="A0A318JVC5"/>
<evidence type="ECO:0000256" key="2">
    <source>
        <dbReference type="ARBA" id="ARBA00012438"/>
    </source>
</evidence>
<evidence type="ECO:0000256" key="6">
    <source>
        <dbReference type="SAM" id="MobiDB-lite"/>
    </source>
</evidence>
<sequence length="914" mass="98484">MRSRLRQPKPGDTPDLTIAVPSGMPSGKMSAIVRPRTIGGQLTRILALALILVLALLGVTVFREVSDYRESNDTVQAVSLALNVQDLTNQIQRELGLSNGLLGGDNRLQQPLLDQRGKVDAALGSLTTAAAGDAPGADQVRAALGQLNLLANTRTQIDSRRVSRQVVFQFYTDAVTALNHLALGLDQARDPQIQRGLQALYALGAAKEEVDKERGFLNGVFTAGRFNGGEYVQFMEIRSTKLAGFTAFSRYATKSQQAKLDAAMLSENATKADQSESVAIASSDGPLVREVDPMTWWTQMSSVLDEQRAVQQSVGEDVQDRADSLRAAALTKLIIFLVVSAVAIVAMIALVITSVRAIVRPLAALAGEADDVASRRLPQVIEAWSRADDSRPEAPMPVLAPAGASTEIAAVASALDRVQTTAFELASQQALVRRNTTESMANLARRNQNLVRRQLALISEFEREELDPKGLSNLFELDHLATRMRRNAESLLVLVGEASPRRWAQPIALSDVIRAGLSEVDDYRRVVLRRVDDVMITGAVVSELAHMLAELIENGLAFSPPDLEVEIYGRRVPHGYLLAVVDHGVGMPMDQLAQSNARLRGEQDFIVAPTRYLGHYVVGRLAERLGIDVELNVSPVSGIVARMSLPLDILVQEGDRRPAAVQAKISGTGLERSWGADSESSNVPELEPGPNNNGAMNSPAVIRGTTAPDPIAPSQRGPAHAAPEDEFHGERRAEGPWTAAQRAITREERYDTGPQHAAPQAPPAPAPSAYSQFVSPPTVSTPPDTSDRLLTDTGTWRLPDAPEGNHGVNGSAATGAVPRTTRNGLVKRNKKSRSAGTAPGADARRDANGTTERPDRSPIPERTPEETRSMLSSFRAGHERGAPPPPSSTRPYVGARDHDTRADDQAQTIAEENR</sequence>
<keyword evidence="4" id="KW-0808">Transferase</keyword>
<evidence type="ECO:0000256" key="5">
    <source>
        <dbReference type="ARBA" id="ARBA00022777"/>
    </source>
</evidence>
<dbReference type="InterPro" id="IPR036890">
    <property type="entry name" value="HATPase_C_sf"/>
</dbReference>
<comment type="catalytic activity">
    <reaction evidence="1">
        <text>ATP + protein L-histidine = ADP + protein N-phospho-L-histidine.</text>
        <dbReference type="EC" id="2.7.13.3"/>
    </reaction>
</comment>
<feature type="compositionally biased region" description="Basic and acidic residues" evidence="6">
    <location>
        <begin position="722"/>
        <end position="734"/>
    </location>
</feature>
<keyword evidence="11" id="KW-1185">Reference proteome</keyword>
<keyword evidence="7" id="KW-0472">Membrane</keyword>
<dbReference type="InterPro" id="IPR013587">
    <property type="entry name" value="Nitrate/nitrite_sensing"/>
</dbReference>
<dbReference type="Proteomes" id="UP000247569">
    <property type="component" value="Unassembled WGS sequence"/>
</dbReference>
<keyword evidence="7" id="KW-0812">Transmembrane</keyword>
<accession>A0A318JVC5</accession>
<proteinExistence type="predicted"/>
<protein>
    <recommendedName>
        <fullName evidence="2">histidine kinase</fullName>
        <ecNumber evidence="2">2.7.13.3</ecNumber>
    </recommendedName>
</protein>
<feature type="region of interest" description="Disordered" evidence="6">
    <location>
        <begin position="670"/>
        <end position="737"/>
    </location>
</feature>
<evidence type="ECO:0000256" key="4">
    <source>
        <dbReference type="ARBA" id="ARBA00022679"/>
    </source>
</evidence>
<feature type="transmembrane region" description="Helical" evidence="7">
    <location>
        <begin position="42"/>
        <end position="62"/>
    </location>
</feature>
<feature type="compositionally biased region" description="Basic and acidic residues" evidence="6">
    <location>
        <begin position="842"/>
        <end position="868"/>
    </location>
</feature>
<gene>
    <name evidence="10" type="ORF">DFR70_119144</name>
</gene>
<keyword evidence="5" id="KW-0418">Kinase</keyword>
<evidence type="ECO:0000259" key="9">
    <source>
        <dbReference type="Pfam" id="PF08376"/>
    </source>
</evidence>
<comment type="caution">
    <text evidence="10">The sequence shown here is derived from an EMBL/GenBank/DDBJ whole genome shotgun (WGS) entry which is preliminary data.</text>
</comment>
<evidence type="ECO:0000256" key="1">
    <source>
        <dbReference type="ARBA" id="ARBA00000085"/>
    </source>
</evidence>
<dbReference type="EC" id="2.7.13.3" evidence="2"/>
<evidence type="ECO:0000256" key="7">
    <source>
        <dbReference type="SAM" id="Phobius"/>
    </source>
</evidence>
<organism evidence="10 11">
    <name type="scientific">Nocardia tenerifensis</name>
    <dbReference type="NCBI Taxonomy" id="228006"/>
    <lineage>
        <taxon>Bacteria</taxon>
        <taxon>Bacillati</taxon>
        <taxon>Actinomycetota</taxon>
        <taxon>Actinomycetes</taxon>
        <taxon>Mycobacteriales</taxon>
        <taxon>Nocardiaceae</taxon>
        <taxon>Nocardia</taxon>
    </lineage>
</organism>
<feature type="region of interest" description="Disordered" evidence="6">
    <location>
        <begin position="1"/>
        <end position="21"/>
    </location>
</feature>
<dbReference type="SUPFAM" id="SSF55874">
    <property type="entry name" value="ATPase domain of HSP90 chaperone/DNA topoisomerase II/histidine kinase"/>
    <property type="match status" value="1"/>
</dbReference>
<feature type="compositionally biased region" description="Low complexity" evidence="6">
    <location>
        <begin position="774"/>
        <end position="784"/>
    </location>
</feature>
<feature type="region of interest" description="Disordered" evidence="6">
    <location>
        <begin position="749"/>
        <end position="914"/>
    </location>
</feature>
<keyword evidence="3" id="KW-0597">Phosphoprotein</keyword>
<evidence type="ECO:0000313" key="11">
    <source>
        <dbReference type="Proteomes" id="UP000247569"/>
    </source>
</evidence>
<evidence type="ECO:0000256" key="3">
    <source>
        <dbReference type="ARBA" id="ARBA00022553"/>
    </source>
</evidence>
<evidence type="ECO:0000259" key="8">
    <source>
        <dbReference type="Pfam" id="PF02518"/>
    </source>
</evidence>
<dbReference type="Pfam" id="PF08376">
    <property type="entry name" value="NIT"/>
    <property type="match status" value="1"/>
</dbReference>
<reference evidence="10 11" key="1">
    <citation type="submission" date="2018-05" db="EMBL/GenBank/DDBJ databases">
        <title>Genomic Encyclopedia of Type Strains, Phase IV (KMG-IV): sequencing the most valuable type-strain genomes for metagenomic binning, comparative biology and taxonomic classification.</title>
        <authorList>
            <person name="Goeker M."/>
        </authorList>
    </citation>
    <scope>NUCLEOTIDE SEQUENCE [LARGE SCALE GENOMIC DNA]</scope>
    <source>
        <strain evidence="10 11">DSM 44704</strain>
    </source>
</reference>
<evidence type="ECO:0000313" key="10">
    <source>
        <dbReference type="EMBL" id="PXX56592.1"/>
    </source>
</evidence>
<feature type="compositionally biased region" description="Polar residues" evidence="6">
    <location>
        <begin position="905"/>
        <end position="914"/>
    </location>
</feature>